<keyword evidence="1" id="KW-0732">Signal</keyword>
<dbReference type="RefSeq" id="WP_087356955.1">
    <property type="nucleotide sequence ID" value="NZ_NFLJ01000002.1"/>
</dbReference>
<organism evidence="2 3">
    <name type="scientific">Massilimicrobiota timonensis</name>
    <dbReference type="NCBI Taxonomy" id="1776392"/>
    <lineage>
        <taxon>Bacteria</taxon>
        <taxon>Bacillati</taxon>
        <taxon>Bacillota</taxon>
        <taxon>Erysipelotrichia</taxon>
        <taxon>Erysipelotrichales</taxon>
        <taxon>Erysipelotrichaceae</taxon>
        <taxon>Massilimicrobiota</taxon>
    </lineage>
</organism>
<accession>A0A1Y4T5B9</accession>
<keyword evidence="3" id="KW-1185">Reference proteome</keyword>
<dbReference type="Proteomes" id="UP000195305">
    <property type="component" value="Unassembled WGS sequence"/>
</dbReference>
<comment type="caution">
    <text evidence="2">The sequence shown here is derived from an EMBL/GenBank/DDBJ whole genome shotgun (WGS) entry which is preliminary data.</text>
</comment>
<dbReference type="EMBL" id="NFLJ01000002">
    <property type="protein sequence ID" value="OUQ36402.1"/>
    <property type="molecule type" value="Genomic_DNA"/>
</dbReference>
<protein>
    <recommendedName>
        <fullName evidence="4">Phage tail protein</fullName>
    </recommendedName>
</protein>
<dbReference type="AlphaFoldDB" id="A0A1Y4T5B9"/>
<evidence type="ECO:0000313" key="2">
    <source>
        <dbReference type="EMBL" id="OUQ36402.1"/>
    </source>
</evidence>
<dbReference type="OrthoDB" id="1643444at2"/>
<feature type="chain" id="PRO_5039729275" description="Phage tail protein" evidence="1">
    <location>
        <begin position="27"/>
        <end position="143"/>
    </location>
</feature>
<feature type="signal peptide" evidence="1">
    <location>
        <begin position="1"/>
        <end position="26"/>
    </location>
</feature>
<sequence>MTIQKKMTAIALSLLVLGGTMASTFAYTYVSGTKYQTVTHKDIPAWGNTHYDTNYGSKKTMTSQIGTFKKTKGDAALGNFAELITSSKKSVTMAEGIPLNYAVLVSEHGCNKGTVYFTGVSSHGLEPSNTCDVTLKFSADDLL</sequence>
<gene>
    <name evidence="2" type="ORF">B5E75_00995</name>
</gene>
<name>A0A1Y4T5B9_9FIRM</name>
<proteinExistence type="predicted"/>
<reference evidence="2 3" key="1">
    <citation type="journal article" date="2018" name="BMC Genomics">
        <title>Whole genome sequencing and function prediction of 133 gut anaerobes isolated from chicken caecum in pure cultures.</title>
        <authorList>
            <person name="Medvecky M."/>
            <person name="Cejkova D."/>
            <person name="Polansky O."/>
            <person name="Karasova D."/>
            <person name="Kubasova T."/>
            <person name="Cizek A."/>
            <person name="Rychlik I."/>
        </authorList>
    </citation>
    <scope>NUCLEOTIDE SEQUENCE [LARGE SCALE GENOMIC DNA]</scope>
    <source>
        <strain evidence="2 3">An13</strain>
    </source>
</reference>
<evidence type="ECO:0008006" key="4">
    <source>
        <dbReference type="Google" id="ProtNLM"/>
    </source>
</evidence>
<evidence type="ECO:0000256" key="1">
    <source>
        <dbReference type="SAM" id="SignalP"/>
    </source>
</evidence>
<evidence type="ECO:0000313" key="3">
    <source>
        <dbReference type="Proteomes" id="UP000195305"/>
    </source>
</evidence>